<feature type="domain" description="MADS-box" evidence="6">
    <location>
        <begin position="17"/>
        <end position="64"/>
    </location>
</feature>
<gene>
    <name evidence="7" type="ORF">RJ640_027795</name>
</gene>
<accession>A0AA88QRN6</accession>
<dbReference type="InterPro" id="IPR002100">
    <property type="entry name" value="TF_MADSbox"/>
</dbReference>
<organism evidence="7 8">
    <name type="scientific">Escallonia rubra</name>
    <dbReference type="NCBI Taxonomy" id="112253"/>
    <lineage>
        <taxon>Eukaryota</taxon>
        <taxon>Viridiplantae</taxon>
        <taxon>Streptophyta</taxon>
        <taxon>Embryophyta</taxon>
        <taxon>Tracheophyta</taxon>
        <taxon>Spermatophyta</taxon>
        <taxon>Magnoliopsida</taxon>
        <taxon>eudicotyledons</taxon>
        <taxon>Gunneridae</taxon>
        <taxon>Pentapetalae</taxon>
        <taxon>asterids</taxon>
        <taxon>campanulids</taxon>
        <taxon>Escalloniales</taxon>
        <taxon>Escalloniaceae</taxon>
        <taxon>Escallonia</taxon>
    </lineage>
</organism>
<comment type="caution">
    <text evidence="7">The sequence shown here is derived from an EMBL/GenBank/DDBJ whole genome shotgun (WGS) entry which is preliminary data.</text>
</comment>
<name>A0AA88QRN6_9ASTE</name>
<dbReference type="SUPFAM" id="SSF55455">
    <property type="entry name" value="SRF-like"/>
    <property type="match status" value="1"/>
</dbReference>
<dbReference type="Gene3D" id="3.40.1810.10">
    <property type="entry name" value="Transcription factor, MADS-box"/>
    <property type="match status" value="1"/>
</dbReference>
<evidence type="ECO:0000259" key="6">
    <source>
        <dbReference type="PROSITE" id="PS50066"/>
    </source>
</evidence>
<dbReference type="AlphaFoldDB" id="A0AA88QRN6"/>
<protein>
    <recommendedName>
        <fullName evidence="6">MADS-box domain-containing protein</fullName>
    </recommendedName>
</protein>
<dbReference type="GO" id="GO:0003677">
    <property type="term" value="F:DNA binding"/>
    <property type="evidence" value="ECO:0007669"/>
    <property type="project" value="UniProtKB-KW"/>
</dbReference>
<proteinExistence type="predicted"/>
<evidence type="ECO:0000256" key="4">
    <source>
        <dbReference type="ARBA" id="ARBA00023163"/>
    </source>
</evidence>
<keyword evidence="4" id="KW-0804">Transcription</keyword>
<evidence type="ECO:0000256" key="5">
    <source>
        <dbReference type="ARBA" id="ARBA00023242"/>
    </source>
</evidence>
<dbReference type="GO" id="GO:0005634">
    <property type="term" value="C:nucleus"/>
    <property type="evidence" value="ECO:0007669"/>
    <property type="project" value="UniProtKB-SubCell"/>
</dbReference>
<dbReference type="SMART" id="SM00432">
    <property type="entry name" value="MADS"/>
    <property type="match status" value="1"/>
</dbReference>
<keyword evidence="5" id="KW-0539">Nucleus</keyword>
<reference evidence="7" key="1">
    <citation type="submission" date="2022-12" db="EMBL/GenBank/DDBJ databases">
        <title>Draft genome assemblies for two species of Escallonia (Escalloniales).</title>
        <authorList>
            <person name="Chanderbali A."/>
            <person name="Dervinis C."/>
            <person name="Anghel I."/>
            <person name="Soltis D."/>
            <person name="Soltis P."/>
            <person name="Zapata F."/>
        </authorList>
    </citation>
    <scope>NUCLEOTIDE SEQUENCE</scope>
    <source>
        <strain evidence="7">UCBG92.1500</strain>
        <tissue evidence="7">Leaf</tissue>
    </source>
</reference>
<comment type="subcellular location">
    <subcellularLocation>
        <location evidence="1">Nucleus</location>
    </subcellularLocation>
</comment>
<evidence type="ECO:0000256" key="1">
    <source>
        <dbReference type="ARBA" id="ARBA00004123"/>
    </source>
</evidence>
<keyword evidence="2" id="KW-0805">Transcription regulation</keyword>
<dbReference type="InterPro" id="IPR036879">
    <property type="entry name" value="TF_MADSbox_sf"/>
</dbReference>
<dbReference type="Proteomes" id="UP001187471">
    <property type="component" value="Unassembled WGS sequence"/>
</dbReference>
<dbReference type="EMBL" id="JAVXUO010003085">
    <property type="protein sequence ID" value="KAK2966836.1"/>
    <property type="molecule type" value="Genomic_DNA"/>
</dbReference>
<dbReference type="GO" id="GO:0046983">
    <property type="term" value="F:protein dimerization activity"/>
    <property type="evidence" value="ECO:0007669"/>
    <property type="project" value="InterPro"/>
</dbReference>
<evidence type="ECO:0000256" key="3">
    <source>
        <dbReference type="ARBA" id="ARBA00023125"/>
    </source>
</evidence>
<keyword evidence="8" id="KW-1185">Reference proteome</keyword>
<keyword evidence="3" id="KW-0238">DNA-binding</keyword>
<evidence type="ECO:0000313" key="8">
    <source>
        <dbReference type="Proteomes" id="UP001187471"/>
    </source>
</evidence>
<sequence length="226" mass="25275">MEEGKKRKRGHEEKAMDTKMRVSYMKRKACIKKKAMELSTLCDIKVCSICLGPAGDVETWPENPKEVCAIIDMFRDKKKLEAGKSLKERADDGGFVNGLSKDSLHDFYREIDAKIKAVEERVAFLNSNRVKETSFLHRQECDNPWNSLATAPVTGYLDDCYAGSDTNDDDGGSLWDILNGSGMVMPEETQNTDFMGGECWGDGDEANNRLSESYVQHLVLSNATTP</sequence>
<evidence type="ECO:0000256" key="2">
    <source>
        <dbReference type="ARBA" id="ARBA00023015"/>
    </source>
</evidence>
<dbReference type="Pfam" id="PF00319">
    <property type="entry name" value="SRF-TF"/>
    <property type="match status" value="1"/>
</dbReference>
<dbReference type="PROSITE" id="PS50066">
    <property type="entry name" value="MADS_BOX_2"/>
    <property type="match status" value="1"/>
</dbReference>
<evidence type="ECO:0000313" key="7">
    <source>
        <dbReference type="EMBL" id="KAK2966836.1"/>
    </source>
</evidence>